<dbReference type="STRING" id="316055.RPE_2613"/>
<dbReference type="OrthoDB" id="1377090at2"/>
<gene>
    <name evidence="1" type="ordered locus">RPE_2613</name>
</gene>
<organism evidence="1">
    <name type="scientific">Rhodopseudomonas palustris (strain BisA53)</name>
    <dbReference type="NCBI Taxonomy" id="316055"/>
    <lineage>
        <taxon>Bacteria</taxon>
        <taxon>Pseudomonadati</taxon>
        <taxon>Pseudomonadota</taxon>
        <taxon>Alphaproteobacteria</taxon>
        <taxon>Hyphomicrobiales</taxon>
        <taxon>Nitrobacteraceae</taxon>
        <taxon>Rhodopseudomonas</taxon>
    </lineage>
</organism>
<sequence length="199" mass="21956">MLFGIGKRKTVEAMLAELAAVGISPRPGIGVDDLVAPASRAKVEKAGFELLLCAMGDERFDPATNTVLDPLSDDVWHFDVEAIEDHGAYVYIVESCRRLTGGDLQFEGVRDYVDVDAGIAWVELSTNGQSQRIDLKVDNDWVDPTIFAKLAQWLHEAGSKRRFATQGLGQDLLMICKAPEQIAMINRATGLRFTEDFKI</sequence>
<dbReference type="EMBL" id="CP000463">
    <property type="protein sequence ID" value="ABJ06551.1"/>
    <property type="molecule type" value="Genomic_DNA"/>
</dbReference>
<reference evidence="1" key="1">
    <citation type="submission" date="2006-09" db="EMBL/GenBank/DDBJ databases">
        <title>Complete sequence of Rhodopseudomonas palustris BisA53.</title>
        <authorList>
            <consortium name="US DOE Joint Genome Institute"/>
            <person name="Copeland A."/>
            <person name="Lucas S."/>
            <person name="Lapidus A."/>
            <person name="Barry K."/>
            <person name="Detter J.C."/>
            <person name="Glavina del Rio T."/>
            <person name="Hammon N."/>
            <person name="Israni S."/>
            <person name="Dalin E."/>
            <person name="Tice H."/>
            <person name="Pitluck S."/>
            <person name="Chain P."/>
            <person name="Malfatti S."/>
            <person name="Shin M."/>
            <person name="Vergez L."/>
            <person name="Schmutz J."/>
            <person name="Larimer F."/>
            <person name="Land M."/>
            <person name="Hauser L."/>
            <person name="Pelletier D.A."/>
            <person name="Kyrpides N."/>
            <person name="Kim E."/>
            <person name="Harwood C.S."/>
            <person name="Oda Y."/>
            <person name="Richardson P."/>
        </authorList>
    </citation>
    <scope>NUCLEOTIDE SEQUENCE [LARGE SCALE GENOMIC DNA]</scope>
    <source>
        <strain evidence="1">BisA53</strain>
    </source>
</reference>
<evidence type="ECO:0000313" key="1">
    <source>
        <dbReference type="EMBL" id="ABJ06551.1"/>
    </source>
</evidence>
<dbReference type="AlphaFoldDB" id="Q07ND3"/>
<dbReference type="HOGENOM" id="CLU_1420233_0_0_5"/>
<dbReference type="eggNOG" id="ENOG50333GC">
    <property type="taxonomic scope" value="Bacteria"/>
</dbReference>
<name>Q07ND3_RHOP5</name>
<dbReference type="KEGG" id="rpe:RPE_2613"/>
<proteinExistence type="predicted"/>
<accession>Q07ND3</accession>
<protein>
    <submittedName>
        <fullName evidence="1">Uncharacterized protein</fullName>
    </submittedName>
</protein>